<organism evidence="1">
    <name type="scientific">Rhizophora mucronata</name>
    <name type="common">Asiatic mangrove</name>
    <dbReference type="NCBI Taxonomy" id="61149"/>
    <lineage>
        <taxon>Eukaryota</taxon>
        <taxon>Viridiplantae</taxon>
        <taxon>Streptophyta</taxon>
        <taxon>Embryophyta</taxon>
        <taxon>Tracheophyta</taxon>
        <taxon>Spermatophyta</taxon>
        <taxon>Magnoliopsida</taxon>
        <taxon>eudicotyledons</taxon>
        <taxon>Gunneridae</taxon>
        <taxon>Pentapetalae</taxon>
        <taxon>rosids</taxon>
        <taxon>fabids</taxon>
        <taxon>Malpighiales</taxon>
        <taxon>Rhizophoraceae</taxon>
        <taxon>Rhizophora</taxon>
    </lineage>
</organism>
<sequence length="13" mass="1405">MLPLSSISIVTIM</sequence>
<evidence type="ECO:0000313" key="1">
    <source>
        <dbReference type="EMBL" id="MBX46929.1"/>
    </source>
</evidence>
<name>A0A2P2NWZ0_RHIMU</name>
<accession>A0A2P2NWZ0</accession>
<protein>
    <submittedName>
        <fullName evidence="1">Uncharacterized protein</fullName>
    </submittedName>
</protein>
<proteinExistence type="predicted"/>
<dbReference type="EMBL" id="GGEC01066445">
    <property type="protein sequence ID" value="MBX46929.1"/>
    <property type="molecule type" value="Transcribed_RNA"/>
</dbReference>
<reference evidence="1" key="1">
    <citation type="submission" date="2018-02" db="EMBL/GenBank/DDBJ databases">
        <title>Rhizophora mucronata_Transcriptome.</title>
        <authorList>
            <person name="Meera S.P."/>
            <person name="Sreeshan A."/>
            <person name="Augustine A."/>
        </authorList>
    </citation>
    <scope>NUCLEOTIDE SEQUENCE</scope>
    <source>
        <tissue evidence="1">Leaf</tissue>
    </source>
</reference>